<evidence type="ECO:0000256" key="2">
    <source>
        <dbReference type="ARBA" id="ARBA00022801"/>
    </source>
</evidence>
<sequence>MQTNILIDRLNKIFRSTDLDAILLFNVNSPFIDSNFYYLTDFNSGIFERSFAIAFKDHVIVGTSDLEYENACIGSNDHISVYRINTTSEVDNFLSRNLKDLKVGYNENFLPYIYYQKFKKYAKFNKLFNASKYLYEARNIKDKYEIEKIKKAVDISKKSLDEIQYYFKKGVTEKELAAQFNYLQLKNGADKNSFGTIVAFDKNTALPHHSPDNTKLKDNAVVLLDVGSKWKNYCSDLTRTFFFKPQKRSLKYKKMADIYDTVEKAQVLGLGLIKDGVDGKNVFEEVTKFINTANGGIYKGKFIHSLGHMIGIDVHDAGAAALSYRSVKLQNGMVLSDEPGIYIYGFGGVRIEDDVLIDGGRGVFL</sequence>
<dbReference type="InterPro" id="IPR029149">
    <property type="entry name" value="Creatin/AminoP/Spt16_N"/>
</dbReference>
<dbReference type="Gene3D" id="3.90.230.10">
    <property type="entry name" value="Creatinase/methionine aminopeptidase superfamily"/>
    <property type="match status" value="1"/>
</dbReference>
<gene>
    <name evidence="6" type="ORF">Mia14_0706</name>
</gene>
<dbReference type="Gene3D" id="3.40.350.10">
    <property type="entry name" value="Creatinase/prolidase N-terminal domain"/>
    <property type="match status" value="1"/>
</dbReference>
<evidence type="ECO:0000256" key="3">
    <source>
        <dbReference type="RuleBase" id="RU000590"/>
    </source>
</evidence>
<dbReference type="GeneID" id="33314258"/>
<dbReference type="InterPro" id="IPR000994">
    <property type="entry name" value="Pept_M24"/>
</dbReference>
<dbReference type="GO" id="GO:0046872">
    <property type="term" value="F:metal ion binding"/>
    <property type="evidence" value="ECO:0007669"/>
    <property type="project" value="UniProtKB-KW"/>
</dbReference>
<feature type="domain" description="Creatinase N-terminal" evidence="5">
    <location>
        <begin position="7"/>
        <end position="140"/>
    </location>
</feature>
<dbReference type="KEGG" id="marh:Mia14_0706"/>
<keyword evidence="1 3" id="KW-0479">Metal-binding</keyword>
<dbReference type="Pfam" id="PF00557">
    <property type="entry name" value="Peptidase_M24"/>
    <property type="match status" value="1"/>
</dbReference>
<name>A0A218NNG8_9ARCH</name>
<dbReference type="InterPro" id="IPR000587">
    <property type="entry name" value="Creatinase_N"/>
</dbReference>
<evidence type="ECO:0000259" key="4">
    <source>
        <dbReference type="Pfam" id="PF00557"/>
    </source>
</evidence>
<dbReference type="GO" id="GO:0016787">
    <property type="term" value="F:hydrolase activity"/>
    <property type="evidence" value="ECO:0007669"/>
    <property type="project" value="UniProtKB-KW"/>
</dbReference>
<evidence type="ECO:0000259" key="5">
    <source>
        <dbReference type="Pfam" id="PF01321"/>
    </source>
</evidence>
<dbReference type="PANTHER" id="PTHR46112:SF2">
    <property type="entry name" value="XAA-PRO AMINOPEPTIDASE P-RELATED"/>
    <property type="match status" value="1"/>
</dbReference>
<dbReference type="EMBL" id="CP019964">
    <property type="protein sequence ID" value="ASI14006.1"/>
    <property type="molecule type" value="Genomic_DNA"/>
</dbReference>
<evidence type="ECO:0000313" key="7">
    <source>
        <dbReference type="Proteomes" id="UP000197679"/>
    </source>
</evidence>
<comment type="similarity">
    <text evidence="3">Belongs to the peptidase M24B family.</text>
</comment>
<dbReference type="AlphaFoldDB" id="A0A218NNG8"/>
<dbReference type="RefSeq" id="WP_088820268.1">
    <property type="nucleotide sequence ID" value="NZ_CP019964.1"/>
</dbReference>
<dbReference type="PROSITE" id="PS00491">
    <property type="entry name" value="PROLINE_PEPTIDASE"/>
    <property type="match status" value="1"/>
</dbReference>
<dbReference type="SUPFAM" id="SSF55920">
    <property type="entry name" value="Creatinase/aminopeptidase"/>
    <property type="match status" value="1"/>
</dbReference>
<keyword evidence="7" id="KW-1185">Reference proteome</keyword>
<keyword evidence="2" id="KW-0378">Hydrolase</keyword>
<dbReference type="PANTHER" id="PTHR46112">
    <property type="entry name" value="AMINOPEPTIDASE"/>
    <property type="match status" value="1"/>
</dbReference>
<dbReference type="SUPFAM" id="SSF53092">
    <property type="entry name" value="Creatinase/prolidase N-terminal domain"/>
    <property type="match status" value="1"/>
</dbReference>
<dbReference type="InterPro" id="IPR036005">
    <property type="entry name" value="Creatinase/aminopeptidase-like"/>
</dbReference>
<proteinExistence type="inferred from homology"/>
<evidence type="ECO:0000313" key="6">
    <source>
        <dbReference type="EMBL" id="ASI14006.1"/>
    </source>
</evidence>
<feature type="domain" description="Peptidase M24" evidence="4">
    <location>
        <begin position="147"/>
        <end position="357"/>
    </location>
</feature>
<reference evidence="6 7" key="1">
    <citation type="journal article" date="2017" name="Nat. Commun.">
        <title>'ARMAN' archaea depend on association with euryarchaeal host in culture and in situ.</title>
        <authorList>
            <person name="Golyshina O."/>
            <person name="Toshchakov S."/>
            <person name="Makarova K."/>
            <person name="Gavrilov S."/>
            <person name="Korzhenkov A."/>
            <person name="La Cono V."/>
            <person name="Arcadi E."/>
            <person name="Nechitaylo T."/>
            <person name="Ferrer M."/>
            <person name="Kublanov I."/>
            <person name="Wolf Y."/>
            <person name="Yakimov M."/>
            <person name="Golyshin P."/>
            <person name="Slesarev A."/>
            <person name="Kozyavkin S."/>
        </authorList>
    </citation>
    <scope>NUCLEOTIDE SEQUENCE [LARGE SCALE GENOMIC DNA]</scope>
    <source>
        <strain evidence="6 7">Mia14</strain>
    </source>
</reference>
<dbReference type="Pfam" id="PF01321">
    <property type="entry name" value="Creatinase_N"/>
    <property type="match status" value="1"/>
</dbReference>
<organism evidence="6 7">
    <name type="scientific">Candidatus Mancarchaeum acidiphilum</name>
    <dbReference type="NCBI Taxonomy" id="1920749"/>
    <lineage>
        <taxon>Archaea</taxon>
        <taxon>Candidatus Micrarchaeota</taxon>
        <taxon>Candidatus Mancarchaeum</taxon>
    </lineage>
</organism>
<dbReference type="OrthoDB" id="1346at2157"/>
<evidence type="ECO:0000256" key="1">
    <source>
        <dbReference type="ARBA" id="ARBA00022723"/>
    </source>
</evidence>
<protein>
    <submittedName>
        <fullName evidence="6">Prolidase</fullName>
    </submittedName>
</protein>
<dbReference type="Proteomes" id="UP000197679">
    <property type="component" value="Chromosome"/>
</dbReference>
<dbReference type="InterPro" id="IPR001131">
    <property type="entry name" value="Peptidase_M24B_aminopep-P_CS"/>
</dbReference>
<dbReference type="InterPro" id="IPR050659">
    <property type="entry name" value="Peptidase_M24B"/>
</dbReference>
<accession>A0A218NNG8</accession>